<gene>
    <name evidence="2" type="ORF">DTL42_14225</name>
</gene>
<name>A0A368KTE9_9BACT</name>
<reference evidence="2 3" key="1">
    <citation type="submission" date="2018-07" db="EMBL/GenBank/DDBJ databases">
        <title>Comparative genomes isolates from brazilian mangrove.</title>
        <authorList>
            <person name="De Araujo J.E."/>
            <person name="Taketani R.G."/>
            <person name="Silva M.C.P."/>
            <person name="Lourenco M.V."/>
            <person name="Oliveira V.M."/>
            <person name="Andreote F.D."/>
        </authorList>
    </citation>
    <scope>NUCLEOTIDE SEQUENCE [LARGE SCALE GENOMIC DNA]</scope>
    <source>
        <strain evidence="2 3">HEX PRIS-MGV</strain>
    </source>
</reference>
<keyword evidence="1" id="KW-1133">Transmembrane helix</keyword>
<organism evidence="2 3">
    <name type="scientific">Bremerella cremea</name>
    <dbReference type="NCBI Taxonomy" id="1031537"/>
    <lineage>
        <taxon>Bacteria</taxon>
        <taxon>Pseudomonadati</taxon>
        <taxon>Planctomycetota</taxon>
        <taxon>Planctomycetia</taxon>
        <taxon>Pirellulales</taxon>
        <taxon>Pirellulaceae</taxon>
        <taxon>Bremerella</taxon>
    </lineage>
</organism>
<comment type="caution">
    <text evidence="2">The sequence shown here is derived from an EMBL/GenBank/DDBJ whole genome shotgun (WGS) entry which is preliminary data.</text>
</comment>
<keyword evidence="1" id="KW-0812">Transmembrane</keyword>
<evidence type="ECO:0008006" key="4">
    <source>
        <dbReference type="Google" id="ProtNLM"/>
    </source>
</evidence>
<feature type="transmembrane region" description="Helical" evidence="1">
    <location>
        <begin position="12"/>
        <end position="30"/>
    </location>
</feature>
<dbReference type="RefSeq" id="WP_114369399.1">
    <property type="nucleotide sequence ID" value="NZ_QPEX01000028.1"/>
</dbReference>
<dbReference type="EMBL" id="QPEX01000028">
    <property type="protein sequence ID" value="RCS47672.1"/>
    <property type="molecule type" value="Genomic_DNA"/>
</dbReference>
<dbReference type="OrthoDB" id="270841at2"/>
<keyword evidence="1" id="KW-0472">Membrane</keyword>
<protein>
    <recommendedName>
        <fullName evidence="4">Zinc ribbon domain-containing protein</fullName>
    </recommendedName>
</protein>
<dbReference type="AlphaFoldDB" id="A0A368KTE9"/>
<feature type="transmembrane region" description="Helical" evidence="1">
    <location>
        <begin position="36"/>
        <end position="53"/>
    </location>
</feature>
<evidence type="ECO:0000256" key="1">
    <source>
        <dbReference type="SAM" id="Phobius"/>
    </source>
</evidence>
<proteinExistence type="predicted"/>
<accession>A0A368KTE9</accession>
<sequence>MSKNNALTVISRFWILAFLCSLPFSLPAILAGVLSLPFVAVIALLVALLYNGIQWLGHRLLFGGTPEYEDFKAQGKDAWFDHSAPWPFRPDDECSPSSEVEPRARWRCEVCHAEVFDLDQPCWNCGVEWLCPICHAPVADEFSACDHCGNNPLGK</sequence>
<evidence type="ECO:0000313" key="3">
    <source>
        <dbReference type="Proteomes" id="UP000253562"/>
    </source>
</evidence>
<evidence type="ECO:0000313" key="2">
    <source>
        <dbReference type="EMBL" id="RCS47672.1"/>
    </source>
</evidence>
<dbReference type="Proteomes" id="UP000253562">
    <property type="component" value="Unassembled WGS sequence"/>
</dbReference>